<dbReference type="GO" id="GO:0016020">
    <property type="term" value="C:membrane"/>
    <property type="evidence" value="ECO:0007669"/>
    <property type="project" value="UniProtKB-SubCell"/>
</dbReference>
<protein>
    <recommendedName>
        <fullName evidence="7">MARVEL domain-containing protein</fullName>
    </recommendedName>
</protein>
<accession>A0A409XP53</accession>
<dbReference type="Pfam" id="PF01284">
    <property type="entry name" value="MARVEL"/>
    <property type="match status" value="1"/>
</dbReference>
<evidence type="ECO:0000256" key="6">
    <source>
        <dbReference type="SAM" id="SignalP"/>
    </source>
</evidence>
<evidence type="ECO:0000256" key="5">
    <source>
        <dbReference type="SAM" id="Phobius"/>
    </source>
</evidence>
<evidence type="ECO:0000256" key="3">
    <source>
        <dbReference type="ARBA" id="ARBA00022989"/>
    </source>
</evidence>
<evidence type="ECO:0000313" key="8">
    <source>
        <dbReference type="EMBL" id="PPQ92476.1"/>
    </source>
</evidence>
<dbReference type="EMBL" id="NHYD01001030">
    <property type="protein sequence ID" value="PPQ92476.1"/>
    <property type="molecule type" value="Genomic_DNA"/>
</dbReference>
<dbReference type="Proteomes" id="UP000283269">
    <property type="component" value="Unassembled WGS sequence"/>
</dbReference>
<feature type="transmembrane region" description="Helical" evidence="5">
    <location>
        <begin position="74"/>
        <end position="99"/>
    </location>
</feature>
<evidence type="ECO:0000313" key="9">
    <source>
        <dbReference type="Proteomes" id="UP000283269"/>
    </source>
</evidence>
<evidence type="ECO:0000256" key="2">
    <source>
        <dbReference type="ARBA" id="ARBA00022692"/>
    </source>
</evidence>
<keyword evidence="6" id="KW-0732">Signal</keyword>
<dbReference type="OrthoDB" id="2117453at2759"/>
<proteinExistence type="predicted"/>
<keyword evidence="4 5" id="KW-0472">Membrane</keyword>
<keyword evidence="2 5" id="KW-0812">Transmembrane</keyword>
<sequence length="155" mass="16996">MFGALVVFSIIEMCIAAWLTARYNTHHNNLNSDLRARVRYLLFVSIWTIIFCSAYLVMFLVAAGSAFAGVASHFLFLAVTWILWLAAAAAITQTLGGSLNCSTQIVFVYCGQLNALEGFAWLIWVLLTFALIAVLIRGIRSAKNGDGYSGTLYDA</sequence>
<keyword evidence="9" id="KW-1185">Reference proteome</keyword>
<feature type="domain" description="MARVEL" evidence="7">
    <location>
        <begin position="5"/>
        <end position="131"/>
    </location>
</feature>
<feature type="signal peptide" evidence="6">
    <location>
        <begin position="1"/>
        <end position="16"/>
    </location>
</feature>
<evidence type="ECO:0000256" key="4">
    <source>
        <dbReference type="ARBA" id="ARBA00023136"/>
    </source>
</evidence>
<comment type="caution">
    <text evidence="8">The sequence shown here is derived from an EMBL/GenBank/DDBJ whole genome shotgun (WGS) entry which is preliminary data.</text>
</comment>
<gene>
    <name evidence="8" type="ORF">CVT25_010421</name>
</gene>
<dbReference type="InParanoid" id="A0A409XP53"/>
<dbReference type="InterPro" id="IPR008253">
    <property type="entry name" value="Marvel"/>
</dbReference>
<comment type="subcellular location">
    <subcellularLocation>
        <location evidence="1">Membrane</location>
        <topology evidence="1">Multi-pass membrane protein</topology>
    </subcellularLocation>
</comment>
<dbReference type="STRING" id="93625.A0A409XP53"/>
<feature type="transmembrane region" description="Helical" evidence="5">
    <location>
        <begin position="40"/>
        <end position="62"/>
    </location>
</feature>
<name>A0A409XP53_PSICY</name>
<keyword evidence="3 5" id="KW-1133">Transmembrane helix</keyword>
<feature type="chain" id="PRO_5019113542" description="MARVEL domain-containing protein" evidence="6">
    <location>
        <begin position="17"/>
        <end position="155"/>
    </location>
</feature>
<reference evidence="8 9" key="1">
    <citation type="journal article" date="2018" name="Evol. Lett.">
        <title>Horizontal gene cluster transfer increased hallucinogenic mushroom diversity.</title>
        <authorList>
            <person name="Reynolds H.T."/>
            <person name="Vijayakumar V."/>
            <person name="Gluck-Thaler E."/>
            <person name="Korotkin H.B."/>
            <person name="Matheny P.B."/>
            <person name="Slot J.C."/>
        </authorList>
    </citation>
    <scope>NUCLEOTIDE SEQUENCE [LARGE SCALE GENOMIC DNA]</scope>
    <source>
        <strain evidence="8 9">2631</strain>
    </source>
</reference>
<organism evidence="8 9">
    <name type="scientific">Psilocybe cyanescens</name>
    <dbReference type="NCBI Taxonomy" id="93625"/>
    <lineage>
        <taxon>Eukaryota</taxon>
        <taxon>Fungi</taxon>
        <taxon>Dikarya</taxon>
        <taxon>Basidiomycota</taxon>
        <taxon>Agaricomycotina</taxon>
        <taxon>Agaricomycetes</taxon>
        <taxon>Agaricomycetidae</taxon>
        <taxon>Agaricales</taxon>
        <taxon>Agaricineae</taxon>
        <taxon>Strophariaceae</taxon>
        <taxon>Psilocybe</taxon>
    </lineage>
</organism>
<dbReference type="AlphaFoldDB" id="A0A409XP53"/>
<feature type="transmembrane region" description="Helical" evidence="5">
    <location>
        <begin position="119"/>
        <end position="139"/>
    </location>
</feature>
<evidence type="ECO:0000256" key="1">
    <source>
        <dbReference type="ARBA" id="ARBA00004141"/>
    </source>
</evidence>
<evidence type="ECO:0000259" key="7">
    <source>
        <dbReference type="Pfam" id="PF01284"/>
    </source>
</evidence>